<comment type="catalytic activity">
    <reaction evidence="5">
        <text>a long-chain fatty acid + ATP + CoA = a long-chain fatty acyl-CoA + AMP + diphosphate</text>
        <dbReference type="Rhea" id="RHEA:15421"/>
        <dbReference type="ChEBI" id="CHEBI:30616"/>
        <dbReference type="ChEBI" id="CHEBI:33019"/>
        <dbReference type="ChEBI" id="CHEBI:57287"/>
        <dbReference type="ChEBI" id="CHEBI:57560"/>
        <dbReference type="ChEBI" id="CHEBI:83139"/>
        <dbReference type="ChEBI" id="CHEBI:456215"/>
        <dbReference type="EC" id="6.2.1.3"/>
    </reaction>
</comment>
<dbReference type="GO" id="GO:0005524">
    <property type="term" value="F:ATP binding"/>
    <property type="evidence" value="ECO:0007669"/>
    <property type="project" value="UniProtKB-KW"/>
</dbReference>
<dbReference type="Proteomes" id="UP000187013">
    <property type="component" value="Unassembled WGS sequence"/>
</dbReference>
<dbReference type="GO" id="GO:0005783">
    <property type="term" value="C:endoplasmic reticulum"/>
    <property type="evidence" value="ECO:0007669"/>
    <property type="project" value="TreeGrafter"/>
</dbReference>
<proteinExistence type="inferred from homology"/>
<feature type="region of interest" description="Disordered" evidence="6">
    <location>
        <begin position="1"/>
        <end position="24"/>
    </location>
</feature>
<keyword evidence="2" id="KW-0436">Ligase</keyword>
<dbReference type="GO" id="GO:0005886">
    <property type="term" value="C:plasma membrane"/>
    <property type="evidence" value="ECO:0007669"/>
    <property type="project" value="EnsemblFungi"/>
</dbReference>
<comment type="similarity">
    <text evidence="1">Belongs to the ATP-dependent AMP-binding enzyme family.</text>
</comment>
<sequence>MTKFTVEVGKPANSHETAPRRNRNAVKAPVKRPLNTTCNTVYEFALECFTKRGDAPAMAWRDLIDIHVEKKMVSKKVGGKETQVEKEWMYYEMTKYHGNTYNELTSIMHNLGRGFVKMGLQPNGVDKLHIYAATSHKWMKTFLAAQSQAIPVVTAYDTLGERGLLHSMVQTNTSAVFTDNNLLHTLINPLKTAKDIKYIITFEKVDPKDKRQNGLYYKEAKESMDKILEIRPDVKIYSFEEVLAMGESAKNEIDPHPPKPEDLSCIMYTSGSTGDPKGVVLKHANLVSGIGGLSVNVDGLVTAKDRIICFLPLAHIFEMVFELLNFYWGSLLSYATVKTLSNGSMRNCKGDLAELKPTVMVGVAAVWETVRKGILAQISKLPSFKRRIFWSAYHAKLGMKKYHIPGGDAVGNMVFGPIKEATGGCLRYILNGGSRISIDAQQFISNVICPMLIGYGLTETCANATVLEPAGFEYGYAGTLTGAITGKLVDVEELGYFAKNNQGELWIKGDPVLSEYYKNPEETHDALTKDGWFQTGDVAEWTPDGQLRIIDRKKNLVKTLNGEYIALEKLESIYRSNSYVDNICVYADQNKVKPVGIVVPNVGPITQLAQQLGLLKNENQTVESHYQDNKLRNAVLENLLKSGKSQGLKGIEMLQGVVLFDGEWTPQSGYITAAAKLKRKEILAAVQDQVDEVYA</sequence>
<evidence type="ECO:0000256" key="6">
    <source>
        <dbReference type="SAM" id="MobiDB-lite"/>
    </source>
</evidence>
<dbReference type="GO" id="GO:0005811">
    <property type="term" value="C:lipid droplet"/>
    <property type="evidence" value="ECO:0007669"/>
    <property type="project" value="EnsemblFungi"/>
</dbReference>
<dbReference type="PROSITE" id="PS00455">
    <property type="entry name" value="AMP_BINDING"/>
    <property type="match status" value="1"/>
</dbReference>
<comment type="caution">
    <text evidence="8">The sequence shown here is derived from an EMBL/GenBank/DDBJ whole genome shotgun (WGS) entry which is preliminary data.</text>
</comment>
<evidence type="ECO:0000256" key="2">
    <source>
        <dbReference type="ARBA" id="ARBA00022598"/>
    </source>
</evidence>
<reference evidence="8 9" key="1">
    <citation type="submission" date="2016-08" db="EMBL/GenBank/DDBJ databases">
        <title>Draft genome sequence of allopolyploid Zygosaccharomyces rouxii.</title>
        <authorList>
            <person name="Watanabe J."/>
            <person name="Uehara K."/>
            <person name="Mogi Y."/>
            <person name="Tsukioka Y."/>
        </authorList>
    </citation>
    <scope>NUCLEOTIDE SEQUENCE [LARGE SCALE GENOMIC DNA]</scope>
    <source>
        <strain evidence="8 9">NBRC 110957</strain>
    </source>
</reference>
<protein>
    <recommendedName>
        <fullName evidence="7">AMP-dependent synthetase/ligase domain-containing protein</fullName>
    </recommendedName>
</protein>
<dbReference type="GO" id="GO:0035336">
    <property type="term" value="P:long-chain fatty-acyl-CoA metabolic process"/>
    <property type="evidence" value="ECO:0007669"/>
    <property type="project" value="EnsemblFungi"/>
</dbReference>
<dbReference type="GO" id="GO:0044539">
    <property type="term" value="P:long-chain fatty acid import into cell"/>
    <property type="evidence" value="ECO:0007669"/>
    <property type="project" value="EnsemblFungi"/>
</dbReference>
<dbReference type="GO" id="GO:1905329">
    <property type="term" value="P:sphingoid long-chain base transport"/>
    <property type="evidence" value="ECO:0007669"/>
    <property type="project" value="EnsemblFungi"/>
</dbReference>
<evidence type="ECO:0000256" key="3">
    <source>
        <dbReference type="ARBA" id="ARBA00022741"/>
    </source>
</evidence>
<dbReference type="SUPFAM" id="SSF56801">
    <property type="entry name" value="Acetyl-CoA synthetase-like"/>
    <property type="match status" value="1"/>
</dbReference>
<keyword evidence="4" id="KW-0067">ATP-binding</keyword>
<dbReference type="InterPro" id="IPR042099">
    <property type="entry name" value="ANL_N_sf"/>
</dbReference>
<evidence type="ECO:0000256" key="1">
    <source>
        <dbReference type="ARBA" id="ARBA00006432"/>
    </source>
</evidence>
<evidence type="ECO:0000313" key="9">
    <source>
        <dbReference type="Proteomes" id="UP000187013"/>
    </source>
</evidence>
<dbReference type="eggNOG" id="KOG1180">
    <property type="taxonomic scope" value="Eukaryota"/>
</dbReference>
<dbReference type="InterPro" id="IPR000873">
    <property type="entry name" value="AMP-dep_synth/lig_dom"/>
</dbReference>
<evidence type="ECO:0000313" key="8">
    <source>
        <dbReference type="EMBL" id="GAV50323.1"/>
    </source>
</evidence>
<feature type="domain" description="AMP-dependent synthetase/ligase" evidence="7">
    <location>
        <begin position="87"/>
        <end position="517"/>
    </location>
</feature>
<keyword evidence="3" id="KW-0547">Nucleotide-binding</keyword>
<organism evidence="8 9">
    <name type="scientific">Zygosaccharomyces rouxii</name>
    <dbReference type="NCBI Taxonomy" id="4956"/>
    <lineage>
        <taxon>Eukaryota</taxon>
        <taxon>Fungi</taxon>
        <taxon>Dikarya</taxon>
        <taxon>Ascomycota</taxon>
        <taxon>Saccharomycotina</taxon>
        <taxon>Saccharomycetes</taxon>
        <taxon>Saccharomycetales</taxon>
        <taxon>Saccharomycetaceae</taxon>
        <taxon>Zygosaccharomyces</taxon>
    </lineage>
</organism>
<gene>
    <name evidence="8" type="ORF">ZYGR_0U01790</name>
</gene>
<dbReference type="Pfam" id="PF00501">
    <property type="entry name" value="AMP-binding"/>
    <property type="match status" value="1"/>
</dbReference>
<name>A0A1Q3A3X5_ZYGRO</name>
<evidence type="ECO:0000259" key="7">
    <source>
        <dbReference type="Pfam" id="PF00501"/>
    </source>
</evidence>
<dbReference type="InterPro" id="IPR020845">
    <property type="entry name" value="AMP-binding_CS"/>
</dbReference>
<dbReference type="OMA" id="RWEPVFH"/>
<dbReference type="PANTHER" id="PTHR43272:SF83">
    <property type="entry name" value="ACYL-COA SYNTHETASE LONG-CHAIN, ISOFORM J"/>
    <property type="match status" value="1"/>
</dbReference>
<dbReference type="OrthoDB" id="1700726at2759"/>
<evidence type="ECO:0000256" key="5">
    <source>
        <dbReference type="ARBA" id="ARBA00036813"/>
    </source>
</evidence>
<dbReference type="PANTHER" id="PTHR43272">
    <property type="entry name" value="LONG-CHAIN-FATTY-ACID--COA LIGASE"/>
    <property type="match status" value="1"/>
</dbReference>
<dbReference type="EMBL" id="BDGX01000021">
    <property type="protein sequence ID" value="GAV50323.1"/>
    <property type="molecule type" value="Genomic_DNA"/>
</dbReference>
<evidence type="ECO:0000256" key="4">
    <source>
        <dbReference type="ARBA" id="ARBA00022840"/>
    </source>
</evidence>
<dbReference type="GO" id="GO:0004467">
    <property type="term" value="F:long-chain fatty acid-CoA ligase activity"/>
    <property type="evidence" value="ECO:0007669"/>
    <property type="project" value="UniProtKB-EC"/>
</dbReference>
<dbReference type="GO" id="GO:0031956">
    <property type="term" value="F:medium-chain fatty acid-CoA ligase activity"/>
    <property type="evidence" value="ECO:0007669"/>
    <property type="project" value="EnsemblFungi"/>
</dbReference>
<dbReference type="Gene3D" id="3.40.50.12780">
    <property type="entry name" value="N-terminal domain of ligase-like"/>
    <property type="match status" value="1"/>
</dbReference>
<accession>A0A1Q3A3X5</accession>
<dbReference type="AlphaFoldDB" id="A0A1Q3A3X5"/>